<dbReference type="CDD" id="cd06193">
    <property type="entry name" value="siderophore_interacting"/>
    <property type="match status" value="1"/>
</dbReference>
<comment type="similarity">
    <text evidence="1">Belongs to the SIP oxidoreductase family.</text>
</comment>
<dbReference type="InterPro" id="IPR013113">
    <property type="entry name" value="SIP_FAD-bd"/>
</dbReference>
<name>A0ABV7KTU0_9PROT</name>
<dbReference type="InterPro" id="IPR039374">
    <property type="entry name" value="SIP_fam"/>
</dbReference>
<dbReference type="EMBL" id="JBHRTR010000004">
    <property type="protein sequence ID" value="MFC3225695.1"/>
    <property type="molecule type" value="Genomic_DNA"/>
</dbReference>
<organism evidence="3 4">
    <name type="scientific">Marinibaculum pumilum</name>
    <dbReference type="NCBI Taxonomy" id="1766165"/>
    <lineage>
        <taxon>Bacteria</taxon>
        <taxon>Pseudomonadati</taxon>
        <taxon>Pseudomonadota</taxon>
        <taxon>Alphaproteobacteria</taxon>
        <taxon>Rhodospirillales</taxon>
        <taxon>Rhodospirillaceae</taxon>
        <taxon>Marinibaculum</taxon>
    </lineage>
</organism>
<protein>
    <submittedName>
        <fullName evidence="3">Siderophore-interacting protein</fullName>
    </submittedName>
</protein>
<dbReference type="InterPro" id="IPR039261">
    <property type="entry name" value="FNR_nucleotide-bd"/>
</dbReference>
<accession>A0ABV7KTU0</accession>
<comment type="caution">
    <text evidence="3">The sequence shown here is derived from an EMBL/GenBank/DDBJ whole genome shotgun (WGS) entry which is preliminary data.</text>
</comment>
<dbReference type="InterPro" id="IPR007037">
    <property type="entry name" value="SIP_rossman_dom"/>
</dbReference>
<dbReference type="InterPro" id="IPR017927">
    <property type="entry name" value="FAD-bd_FR_type"/>
</dbReference>
<dbReference type="Gene3D" id="3.40.50.80">
    <property type="entry name" value="Nucleotide-binding domain of ferredoxin-NADP reductase (FNR) module"/>
    <property type="match status" value="1"/>
</dbReference>
<dbReference type="PANTHER" id="PTHR30157:SF0">
    <property type="entry name" value="NADPH-DEPENDENT FERRIC-CHELATE REDUCTASE"/>
    <property type="match status" value="1"/>
</dbReference>
<evidence type="ECO:0000256" key="1">
    <source>
        <dbReference type="ARBA" id="ARBA00035644"/>
    </source>
</evidence>
<evidence type="ECO:0000313" key="3">
    <source>
        <dbReference type="EMBL" id="MFC3225695.1"/>
    </source>
</evidence>
<gene>
    <name evidence="3" type="ORF">ACFOGJ_00535</name>
</gene>
<reference evidence="4" key="1">
    <citation type="journal article" date="2019" name="Int. J. Syst. Evol. Microbiol.">
        <title>The Global Catalogue of Microorganisms (GCM) 10K type strain sequencing project: providing services to taxonomists for standard genome sequencing and annotation.</title>
        <authorList>
            <consortium name="The Broad Institute Genomics Platform"/>
            <consortium name="The Broad Institute Genome Sequencing Center for Infectious Disease"/>
            <person name="Wu L."/>
            <person name="Ma J."/>
        </authorList>
    </citation>
    <scope>NUCLEOTIDE SEQUENCE [LARGE SCALE GENOMIC DNA]</scope>
    <source>
        <strain evidence="4">KCTC 42964</strain>
    </source>
</reference>
<sequence>MTAFERLARRVRHDLKPRLLTVRQTGQLTATLHRVVLEGADLEGFVSLGFDDHVKLVLPAPGAARPVLPRPGEGLPAIAGQALRDYTPRRHDAAAGTLAIDFVMHGDGPAASWAAAARPGDALGVLGPRGSFVVPAELDWHLLAGDEAALPAIARRLEELPAGTRAFVAVEVAELAAELPLPSRAQVELRWLHRHGRAPGDAAAQLAAVAGFDLPPGAGYAWAAAEAGVARALRHHLVAVRGLPPAQVKAAAYWTRDRAGSGGVVEAAA</sequence>
<keyword evidence="4" id="KW-1185">Reference proteome</keyword>
<proteinExistence type="inferred from homology"/>
<dbReference type="InterPro" id="IPR017938">
    <property type="entry name" value="Riboflavin_synthase-like_b-brl"/>
</dbReference>
<dbReference type="Pfam" id="PF04954">
    <property type="entry name" value="SIP"/>
    <property type="match status" value="1"/>
</dbReference>
<dbReference type="Proteomes" id="UP001595528">
    <property type="component" value="Unassembled WGS sequence"/>
</dbReference>
<evidence type="ECO:0000259" key="2">
    <source>
        <dbReference type="PROSITE" id="PS51384"/>
    </source>
</evidence>
<dbReference type="Pfam" id="PF08021">
    <property type="entry name" value="FAD_binding_9"/>
    <property type="match status" value="1"/>
</dbReference>
<evidence type="ECO:0000313" key="4">
    <source>
        <dbReference type="Proteomes" id="UP001595528"/>
    </source>
</evidence>
<dbReference type="PANTHER" id="PTHR30157">
    <property type="entry name" value="FERRIC REDUCTASE, NADPH-DEPENDENT"/>
    <property type="match status" value="1"/>
</dbReference>
<feature type="domain" description="FAD-binding FR-type" evidence="2">
    <location>
        <begin position="15"/>
        <end position="135"/>
    </location>
</feature>
<dbReference type="Gene3D" id="2.40.30.10">
    <property type="entry name" value="Translation factors"/>
    <property type="match status" value="1"/>
</dbReference>
<dbReference type="RefSeq" id="WP_379897428.1">
    <property type="nucleotide sequence ID" value="NZ_JBHRTR010000004.1"/>
</dbReference>
<dbReference type="SUPFAM" id="SSF63380">
    <property type="entry name" value="Riboflavin synthase domain-like"/>
    <property type="match status" value="1"/>
</dbReference>
<dbReference type="PROSITE" id="PS51384">
    <property type="entry name" value="FAD_FR"/>
    <property type="match status" value="1"/>
</dbReference>